<evidence type="ECO:0000256" key="5">
    <source>
        <dbReference type="ARBA" id="ARBA00023136"/>
    </source>
</evidence>
<keyword evidence="4 8" id="KW-1133">Transmembrane helix</keyword>
<dbReference type="SUPFAM" id="SSF64182">
    <property type="entry name" value="DHH phosphoesterases"/>
    <property type="match status" value="1"/>
</dbReference>
<dbReference type="GO" id="GO:0046872">
    <property type="term" value="F:metal ion binding"/>
    <property type="evidence" value="ECO:0007669"/>
    <property type="project" value="UniProtKB-KW"/>
</dbReference>
<dbReference type="Pfam" id="PF24898">
    <property type="entry name" value="GGDEF_GdpP"/>
    <property type="match status" value="1"/>
</dbReference>
<dbReference type="PIRSF" id="PIRSF026583">
    <property type="entry name" value="YybT"/>
    <property type="match status" value="1"/>
</dbReference>
<evidence type="ECO:0000256" key="7">
    <source>
        <dbReference type="PIRSR" id="PIRSR026583-50"/>
    </source>
</evidence>
<feature type="domain" description="GGDEF" evidence="9">
    <location>
        <begin position="172"/>
        <end position="300"/>
    </location>
</feature>
<feature type="transmembrane region" description="Helical" evidence="8">
    <location>
        <begin position="12"/>
        <end position="29"/>
    </location>
</feature>
<sequence length="657" mass="74187">MPEFIHRRWHGLHMILAFVLLAILTILLFLYHWLYLWVGGMAILGLAIYAWYAEKSFREDFIGYVATLTYRIRRAGDKVVQRTPVGMILFNEEGVVEWHNPFISELLQIPNFVSVPLLEVLPVLAGKLGEDGRHQITWRKQVLDVQVYAEERLLFVSDVTEFARLKERYQQEQVAIGIVQIDNLEEVSQGMDEKNHTLLLAEVTRTITDWAAEYSMFIRRLTNDKFLVVTDLEHLQKLQEDRFQIIDRVREMTQNQPIPFTLSIGFGAGGRSAPEVGQMASSSLEIALGRGGDQAAVRIGEKLTFYGGKSSAVEKRTRVRARVISHAMRNLILESDLVLIMGHKFPDLDALGAAIGVLKAVLLNDKRGYIVLDEPNPAIDKLLHWIKEDESLSQALITPDEAFYLCTPRTLLVMVDNHRPAMAIDSRLLQQTRRVMVIDHHRRSDDMVEDPLLLYIEPYASSTCELVTELLQYQAGDARLSRLEATALLAGIVVDTKNFHFRTGVRTFEAASFLRRHGAEPEICQRLLKEDLGQFLRRMELLQKTELLHGGMALATGQEEKTYEQLLIAQAADSLLTLEGVKASFVIARRPDGLINISARSWGEVNVQVIMERMGGGGHLTNAAAQVSEGSIQSVSQKLRQVLEEFQLEQAVKGDDG</sequence>
<evidence type="ECO:0000256" key="1">
    <source>
        <dbReference type="ARBA" id="ARBA00004651"/>
    </source>
</evidence>
<evidence type="ECO:0000256" key="6">
    <source>
        <dbReference type="PIRNR" id="PIRNR026583"/>
    </source>
</evidence>
<dbReference type="GO" id="GO:0003676">
    <property type="term" value="F:nucleic acid binding"/>
    <property type="evidence" value="ECO:0007669"/>
    <property type="project" value="UniProtKB-UniRule"/>
</dbReference>
<dbReference type="PANTHER" id="PTHR47618:SF2">
    <property type="entry name" value="CYCLIC-DI-AMP PHOSPHODIESTERASE GDPP"/>
    <property type="match status" value="1"/>
</dbReference>
<comment type="caution">
    <text evidence="10">The sequence shown here is derived from an EMBL/GenBank/DDBJ whole genome shotgun (WGS) entry which is preliminary data.</text>
</comment>
<proteinExistence type="inferred from homology"/>
<dbReference type="Pfam" id="PF01368">
    <property type="entry name" value="DHH"/>
    <property type="match status" value="1"/>
</dbReference>
<evidence type="ECO:0000256" key="8">
    <source>
        <dbReference type="SAM" id="Phobius"/>
    </source>
</evidence>
<dbReference type="SUPFAM" id="SSF55073">
    <property type="entry name" value="Nucleotide cyclase"/>
    <property type="match status" value="1"/>
</dbReference>
<dbReference type="Gene3D" id="3.30.450.20">
    <property type="entry name" value="PAS domain"/>
    <property type="match status" value="1"/>
</dbReference>
<dbReference type="InterPro" id="IPR003156">
    <property type="entry name" value="DHHA1_dom"/>
</dbReference>
<dbReference type="SMART" id="SM00267">
    <property type="entry name" value="GGDEF"/>
    <property type="match status" value="1"/>
</dbReference>
<dbReference type="InterPro" id="IPR000160">
    <property type="entry name" value="GGDEF_dom"/>
</dbReference>
<comment type="cofactor">
    <cofactor evidence="7">
        <name>Mn(2+)</name>
        <dbReference type="ChEBI" id="CHEBI:29035"/>
    </cofactor>
    <text evidence="7">For phosphodiesterase activity, probably binds 2 Mn(2+) per subunit.</text>
</comment>
<keyword evidence="7" id="KW-0479">Metal-binding</keyword>
<gene>
    <name evidence="10" type="ORF">BAA01_04865</name>
</gene>
<evidence type="ECO:0000256" key="3">
    <source>
        <dbReference type="ARBA" id="ARBA00022692"/>
    </source>
</evidence>
<dbReference type="Pfam" id="PF02272">
    <property type="entry name" value="DHHA1"/>
    <property type="match status" value="1"/>
</dbReference>
<dbReference type="InterPro" id="IPR051319">
    <property type="entry name" value="Oligoribo/pAp-PDE_c-di-AMP_PDE"/>
</dbReference>
<dbReference type="GO" id="GO:0016787">
    <property type="term" value="F:hydrolase activity"/>
    <property type="evidence" value="ECO:0007669"/>
    <property type="project" value="UniProtKB-UniRule"/>
</dbReference>
<evidence type="ECO:0000313" key="11">
    <source>
        <dbReference type="Proteomes" id="UP000196475"/>
    </source>
</evidence>
<keyword evidence="5 6" id="KW-0472">Membrane</keyword>
<feature type="binding site" evidence="7">
    <location>
        <position position="440"/>
    </location>
    <ligand>
        <name>Mn(2+)</name>
        <dbReference type="ChEBI" id="CHEBI:29035"/>
        <label>2</label>
    </ligand>
</feature>
<dbReference type="Gene3D" id="3.10.310.30">
    <property type="match status" value="1"/>
</dbReference>
<dbReference type="Gene3D" id="3.90.1640.10">
    <property type="entry name" value="inorganic pyrophosphatase (n-terminal core)"/>
    <property type="match status" value="1"/>
</dbReference>
<dbReference type="InterPro" id="IPR029787">
    <property type="entry name" value="Nucleotide_cyclase"/>
</dbReference>
<reference evidence="11" key="1">
    <citation type="submission" date="2016-06" db="EMBL/GenBank/DDBJ databases">
        <authorList>
            <person name="Nascimento L."/>
            <person name="Pereira R.V."/>
            <person name="Martins L.F."/>
            <person name="Quaggio R.B."/>
            <person name="Silva A.M."/>
            <person name="Setubal J.C."/>
        </authorList>
    </citation>
    <scope>NUCLEOTIDE SEQUENCE [LARGE SCALE GENOMIC DNA]</scope>
</reference>
<feature type="binding site" evidence="7">
    <location>
        <position position="416"/>
    </location>
    <ligand>
        <name>Mn(2+)</name>
        <dbReference type="ChEBI" id="CHEBI:29035"/>
        <label>2</label>
    </ligand>
</feature>
<dbReference type="FunFam" id="3.90.1640.10:FF:000002">
    <property type="entry name" value="Cyclic-di-AMP phosphodiesterase"/>
    <property type="match status" value="1"/>
</dbReference>
<accession>A0A1Y3PJN6</accession>
<dbReference type="GO" id="GO:0106409">
    <property type="term" value="F:cyclic-di-AMP phosphodiesterase activity"/>
    <property type="evidence" value="ECO:0007669"/>
    <property type="project" value="RHEA"/>
</dbReference>
<dbReference type="PROSITE" id="PS50887">
    <property type="entry name" value="GGDEF"/>
    <property type="match status" value="1"/>
</dbReference>
<feature type="binding site" evidence="7">
    <location>
        <position position="495"/>
    </location>
    <ligand>
        <name>Mn(2+)</name>
        <dbReference type="ChEBI" id="CHEBI:29035"/>
        <label>2</label>
    </ligand>
</feature>
<dbReference type="InterPro" id="IPR014528">
    <property type="entry name" value="GdpP/PdeA"/>
</dbReference>
<organism evidence="10 11">
    <name type="scientific">Bacillus thermozeamaize</name>
    <dbReference type="NCBI Taxonomy" id="230954"/>
    <lineage>
        <taxon>Bacteria</taxon>
        <taxon>Bacillati</taxon>
        <taxon>Bacillota</taxon>
        <taxon>Bacilli</taxon>
        <taxon>Bacillales</taxon>
        <taxon>Bacillaceae</taxon>
        <taxon>Bacillus</taxon>
    </lineage>
</organism>
<dbReference type="InterPro" id="IPR043128">
    <property type="entry name" value="Rev_trsase/Diguanyl_cyclase"/>
</dbReference>
<comment type="catalytic activity">
    <reaction evidence="6">
        <text>3',3'-c-di-AMP + H2O = 5'-O-phosphonoadenylyl-(3'-&gt;5')-adenosine + H(+)</text>
        <dbReference type="Rhea" id="RHEA:54420"/>
        <dbReference type="ChEBI" id="CHEBI:15377"/>
        <dbReference type="ChEBI" id="CHEBI:15378"/>
        <dbReference type="ChEBI" id="CHEBI:71500"/>
        <dbReference type="ChEBI" id="CHEBI:138171"/>
    </reaction>
</comment>
<dbReference type="GO" id="GO:0005886">
    <property type="term" value="C:plasma membrane"/>
    <property type="evidence" value="ECO:0007669"/>
    <property type="project" value="UniProtKB-SubCell"/>
</dbReference>
<keyword evidence="6" id="KW-0378">Hydrolase</keyword>
<comment type="subcellular location">
    <subcellularLocation>
        <location evidence="1">Cell membrane</location>
        <topology evidence="1">Multi-pass membrane protein</topology>
    </subcellularLocation>
</comment>
<protein>
    <recommendedName>
        <fullName evidence="6">Cyclic-di-AMP phosphodiesterase</fullName>
        <ecNumber evidence="6">3.1.4.-</ecNumber>
    </recommendedName>
</protein>
<evidence type="ECO:0000256" key="2">
    <source>
        <dbReference type="ARBA" id="ARBA00022475"/>
    </source>
</evidence>
<feature type="binding site" evidence="7">
    <location>
        <position position="343"/>
    </location>
    <ligand>
        <name>Mn(2+)</name>
        <dbReference type="ChEBI" id="CHEBI:29035"/>
        <label>1</label>
    </ligand>
</feature>
<comment type="function">
    <text evidence="6">Has phosphodiesterase (PDE) activity against cyclic-di-AMP (c-di-AMP).</text>
</comment>
<name>A0A1Y3PJN6_9BACI</name>
<dbReference type="PANTHER" id="PTHR47618">
    <property type="entry name" value="BIFUNCTIONAL OLIGORIBONUCLEASE AND PAP PHOSPHATASE NRNA"/>
    <property type="match status" value="1"/>
</dbReference>
<feature type="binding site" evidence="7">
    <location>
        <position position="347"/>
    </location>
    <ligand>
        <name>Mn(2+)</name>
        <dbReference type="ChEBI" id="CHEBI:29035"/>
        <label>1</label>
    </ligand>
</feature>
<feature type="binding site" evidence="7">
    <location>
        <position position="416"/>
    </location>
    <ligand>
        <name>Mn(2+)</name>
        <dbReference type="ChEBI" id="CHEBI:29035"/>
        <label>1</label>
    </ligand>
</feature>
<dbReference type="Gene3D" id="3.30.70.270">
    <property type="match status" value="1"/>
</dbReference>
<dbReference type="AlphaFoldDB" id="A0A1Y3PJN6"/>
<keyword evidence="7" id="KW-0464">Manganese</keyword>
<dbReference type="Pfam" id="PF21370">
    <property type="entry name" value="PAS_GdpP"/>
    <property type="match status" value="1"/>
</dbReference>
<evidence type="ECO:0000259" key="9">
    <source>
        <dbReference type="PROSITE" id="PS50887"/>
    </source>
</evidence>
<dbReference type="InterPro" id="IPR049553">
    <property type="entry name" value="GdpP-like_PAS"/>
</dbReference>
<keyword evidence="3 8" id="KW-0812">Transmembrane</keyword>
<dbReference type="InterPro" id="IPR001667">
    <property type="entry name" value="DDH_dom"/>
</dbReference>
<keyword evidence="2 6" id="KW-1003">Cell membrane</keyword>
<feature type="transmembrane region" description="Helical" evidence="8">
    <location>
        <begin position="35"/>
        <end position="52"/>
    </location>
</feature>
<evidence type="ECO:0000256" key="4">
    <source>
        <dbReference type="ARBA" id="ARBA00022989"/>
    </source>
</evidence>
<evidence type="ECO:0000313" key="10">
    <source>
        <dbReference type="EMBL" id="OUM87605.1"/>
    </source>
</evidence>
<dbReference type="InterPro" id="IPR038763">
    <property type="entry name" value="DHH_sf"/>
</dbReference>
<comment type="similarity">
    <text evidence="6">Belongs to the GdpP/PdeA phosphodiesterase family.</text>
</comment>
<dbReference type="Proteomes" id="UP000196475">
    <property type="component" value="Unassembled WGS sequence"/>
</dbReference>
<dbReference type="EMBL" id="LZRT01000072">
    <property type="protein sequence ID" value="OUM87605.1"/>
    <property type="molecule type" value="Genomic_DNA"/>
</dbReference>
<feature type="binding site" evidence="7">
    <location>
        <position position="349"/>
    </location>
    <ligand>
        <name>Mn(2+)</name>
        <dbReference type="ChEBI" id="CHEBI:29035"/>
        <label>2</label>
    </ligand>
</feature>
<dbReference type="EC" id="3.1.4.-" evidence="6"/>